<name>A0A6N2KGZ6_SALVM</name>
<organism evidence="1">
    <name type="scientific">Salix viminalis</name>
    <name type="common">Common osier</name>
    <name type="synonym">Basket willow</name>
    <dbReference type="NCBI Taxonomy" id="40686"/>
    <lineage>
        <taxon>Eukaryota</taxon>
        <taxon>Viridiplantae</taxon>
        <taxon>Streptophyta</taxon>
        <taxon>Embryophyta</taxon>
        <taxon>Tracheophyta</taxon>
        <taxon>Spermatophyta</taxon>
        <taxon>Magnoliopsida</taxon>
        <taxon>eudicotyledons</taxon>
        <taxon>Gunneridae</taxon>
        <taxon>Pentapetalae</taxon>
        <taxon>rosids</taxon>
        <taxon>fabids</taxon>
        <taxon>Malpighiales</taxon>
        <taxon>Salicaceae</taxon>
        <taxon>Saliceae</taxon>
        <taxon>Salix</taxon>
    </lineage>
</organism>
<gene>
    <name evidence="1" type="ORF">SVIM_LOCUS24955</name>
</gene>
<dbReference type="EMBL" id="CAADRP010000069">
    <property type="protein sequence ID" value="VFU22481.1"/>
    <property type="molecule type" value="Genomic_DNA"/>
</dbReference>
<protein>
    <submittedName>
        <fullName evidence="1">Uncharacterized protein</fullName>
    </submittedName>
</protein>
<proteinExistence type="predicted"/>
<evidence type="ECO:0000313" key="1">
    <source>
        <dbReference type="EMBL" id="VFU22481.1"/>
    </source>
</evidence>
<sequence length="149" mass="16801">MAIFWNTTKTAIGSGLSIGLMQQASSQLHLTSQQREFFRKLSRGNYGACVTLKESHQVYWDGGPRGLSHSLITMTQAQHRLIGLSLQIMLWRVMLTYLHILGSQQFSTITSMTGVILIMNRLLTFGSIKISTADHLSRFLRPSQTFILQ</sequence>
<dbReference type="AlphaFoldDB" id="A0A6N2KGZ6"/>
<reference evidence="1" key="1">
    <citation type="submission" date="2019-03" db="EMBL/GenBank/DDBJ databases">
        <authorList>
            <person name="Mank J."/>
            <person name="Almeida P."/>
        </authorList>
    </citation>
    <scope>NUCLEOTIDE SEQUENCE</scope>
    <source>
        <strain evidence="1">78183</strain>
    </source>
</reference>
<accession>A0A6N2KGZ6</accession>